<feature type="transmembrane region" description="Helical" evidence="5">
    <location>
        <begin position="173"/>
        <end position="189"/>
    </location>
</feature>
<dbReference type="EMBL" id="MUYF01000003">
    <property type="protein sequence ID" value="OOL81873.1"/>
    <property type="molecule type" value="Genomic_DNA"/>
</dbReference>
<evidence type="ECO:0000256" key="1">
    <source>
        <dbReference type="ARBA" id="ARBA00004141"/>
    </source>
</evidence>
<evidence type="ECO:0008006" key="8">
    <source>
        <dbReference type="Google" id="ProtNLM"/>
    </source>
</evidence>
<feature type="transmembrane region" description="Helical" evidence="5">
    <location>
        <begin position="371"/>
        <end position="391"/>
    </location>
</feature>
<evidence type="ECO:0000256" key="4">
    <source>
        <dbReference type="ARBA" id="ARBA00023136"/>
    </source>
</evidence>
<feature type="transmembrane region" description="Helical" evidence="5">
    <location>
        <begin position="91"/>
        <end position="110"/>
    </location>
</feature>
<dbReference type="GO" id="GO:0022857">
    <property type="term" value="F:transmembrane transporter activity"/>
    <property type="evidence" value="ECO:0007669"/>
    <property type="project" value="InterPro"/>
</dbReference>
<accession>A0A1S8KQF6</accession>
<feature type="transmembrane region" description="Helical" evidence="5">
    <location>
        <begin position="435"/>
        <end position="458"/>
    </location>
</feature>
<dbReference type="GO" id="GO:0005886">
    <property type="term" value="C:plasma membrane"/>
    <property type="evidence" value="ECO:0007669"/>
    <property type="project" value="TreeGrafter"/>
</dbReference>
<feature type="transmembrane region" description="Helical" evidence="5">
    <location>
        <begin position="41"/>
        <end position="58"/>
    </location>
</feature>
<dbReference type="Proteomes" id="UP000190409">
    <property type="component" value="Unassembled WGS sequence"/>
</dbReference>
<feature type="transmembrane region" description="Helical" evidence="5">
    <location>
        <begin position="217"/>
        <end position="236"/>
    </location>
</feature>
<feature type="transmembrane region" description="Helical" evidence="5">
    <location>
        <begin position="313"/>
        <end position="332"/>
    </location>
</feature>
<evidence type="ECO:0000256" key="2">
    <source>
        <dbReference type="ARBA" id="ARBA00022692"/>
    </source>
</evidence>
<dbReference type="PANTHER" id="PTHR10283">
    <property type="entry name" value="SOLUTE CARRIER FAMILY 13 MEMBER"/>
    <property type="match status" value="1"/>
</dbReference>
<name>A0A1S8KQF6_9LACT</name>
<evidence type="ECO:0000256" key="3">
    <source>
        <dbReference type="ARBA" id="ARBA00022989"/>
    </source>
</evidence>
<gene>
    <name evidence="6" type="ORF">BWX42_09335</name>
</gene>
<feature type="transmembrane region" description="Helical" evidence="5">
    <location>
        <begin position="287"/>
        <end position="306"/>
    </location>
</feature>
<protein>
    <recommendedName>
        <fullName evidence="8">SLC13 family permease</fullName>
    </recommendedName>
</protein>
<organism evidence="6 7">
    <name type="scientific">Dolosigranulum pigrum</name>
    <dbReference type="NCBI Taxonomy" id="29394"/>
    <lineage>
        <taxon>Bacteria</taxon>
        <taxon>Bacillati</taxon>
        <taxon>Bacillota</taxon>
        <taxon>Bacilli</taxon>
        <taxon>Lactobacillales</taxon>
        <taxon>Carnobacteriaceae</taxon>
        <taxon>Dolosigranulum</taxon>
    </lineage>
</organism>
<keyword evidence="3 5" id="KW-1133">Transmembrane helix</keyword>
<evidence type="ECO:0000313" key="7">
    <source>
        <dbReference type="Proteomes" id="UP000190409"/>
    </source>
</evidence>
<dbReference type="AlphaFoldDB" id="A0A1S8KQF6"/>
<evidence type="ECO:0000256" key="5">
    <source>
        <dbReference type="SAM" id="Phobius"/>
    </source>
</evidence>
<feature type="transmembrane region" description="Helical" evidence="5">
    <location>
        <begin position="16"/>
        <end position="35"/>
    </location>
</feature>
<sequence>MTTLLQSYREQVKPKLLLIIGVVIGLLLLFNPFAFNGQQQLIFLSLLFIVYSWATKALPRTPASLLLLILFALFGNTPATQVFSFAWSPTLFLIVTTSLLSVALSKNTLIRSWMNQVIRYSKGHLFILLALPYVFGFLLIPVIPQAFARGIILGTLFHHVLSDEPKFAEVKKIMLLNVFVAISITYMAVSNGDIVLNHAILAFSGEAVDTALQGMPWITYMAVPTIIFAIISPLIIRGLFQKDLAHYDPAILEKKQVTDTVTKADKMGLAVILLVFLGWMLEPLHGISAWIICLIALPILFYVGILTPADKKAVNLDLLIFLIAAFSIGRVIQDVGISERIVDLLTHVIPSAQSIWFLPSLILVIMGLHMVIGSAIATGSVALPILIPLVAQAGYDPIVITLILYITVNMHYLLPFHHATMMIGIGQRYYHDQHMFKHGLFMTVGIFLLILGIFLPWWKFTGLL</sequence>
<reference evidence="6 7" key="1">
    <citation type="submission" date="2017-01" db="EMBL/GenBank/DDBJ databases">
        <title>Complete Genome Sequence of Dolosigranulum pigrum isolated from a Patient with interstitial lung disease.</title>
        <authorList>
            <person name="Mukhopadhyay R."/>
            <person name="Joaquin J."/>
            <person name="Hogue R."/>
            <person name="Fitzgerald S."/>
            <person name="Jospin G."/>
            <person name="Eisen J.A."/>
            <person name="Chaturvedi V."/>
        </authorList>
    </citation>
    <scope>NUCLEOTIDE SEQUENCE [LARGE SCALE GENOMIC DNA]</scope>
    <source>
        <strain evidence="6 7">15S00348</strain>
    </source>
</reference>
<evidence type="ECO:0000313" key="6">
    <source>
        <dbReference type="EMBL" id="OOL81873.1"/>
    </source>
</evidence>
<feature type="transmembrane region" description="Helical" evidence="5">
    <location>
        <begin position="122"/>
        <end position="140"/>
    </location>
</feature>
<dbReference type="Pfam" id="PF00939">
    <property type="entry name" value="Na_sulph_symp"/>
    <property type="match status" value="1"/>
</dbReference>
<dbReference type="RefSeq" id="WP_077863243.1">
    <property type="nucleotide sequence ID" value="NZ_CP040412.1"/>
</dbReference>
<feature type="transmembrane region" description="Helical" evidence="5">
    <location>
        <begin position="344"/>
        <end position="364"/>
    </location>
</feature>
<comment type="subcellular location">
    <subcellularLocation>
        <location evidence="1">Membrane</location>
        <topology evidence="1">Multi-pass membrane protein</topology>
    </subcellularLocation>
</comment>
<keyword evidence="4 5" id="KW-0472">Membrane</keyword>
<comment type="caution">
    <text evidence="6">The sequence shown here is derived from an EMBL/GenBank/DDBJ whole genome shotgun (WGS) entry which is preliminary data.</text>
</comment>
<keyword evidence="2 5" id="KW-0812">Transmembrane</keyword>
<proteinExistence type="predicted"/>
<dbReference type="InterPro" id="IPR001898">
    <property type="entry name" value="SLC13A/DASS"/>
</dbReference>
<feature type="transmembrane region" description="Helical" evidence="5">
    <location>
        <begin position="397"/>
        <end position="414"/>
    </location>
</feature>